<reference evidence="1" key="1">
    <citation type="submission" date="2012-09" db="EMBL/GenBank/DDBJ databases">
        <authorList>
            <person name="Martin A.A."/>
        </authorList>
    </citation>
    <scope>NUCLEOTIDE SEQUENCE</scope>
</reference>
<protein>
    <submittedName>
        <fullName evidence="2">NR LBD domain-containing protein</fullName>
    </submittedName>
</protein>
<dbReference type="WBParaSite" id="ACAC_0000626701-mRNA-1">
    <property type="protein sequence ID" value="ACAC_0000626701-mRNA-1"/>
    <property type="gene ID" value="ACAC_0000626701"/>
</dbReference>
<organism evidence="1 2">
    <name type="scientific">Angiostrongylus cantonensis</name>
    <name type="common">Rat lungworm</name>
    <dbReference type="NCBI Taxonomy" id="6313"/>
    <lineage>
        <taxon>Eukaryota</taxon>
        <taxon>Metazoa</taxon>
        <taxon>Ecdysozoa</taxon>
        <taxon>Nematoda</taxon>
        <taxon>Chromadorea</taxon>
        <taxon>Rhabditida</taxon>
        <taxon>Rhabditina</taxon>
        <taxon>Rhabditomorpha</taxon>
        <taxon>Strongyloidea</taxon>
        <taxon>Metastrongylidae</taxon>
        <taxon>Angiostrongylus</taxon>
    </lineage>
</organism>
<dbReference type="STRING" id="6313.A0A0K0D872"/>
<dbReference type="Proteomes" id="UP000035642">
    <property type="component" value="Unassembled WGS sequence"/>
</dbReference>
<keyword evidence="1" id="KW-1185">Reference proteome</keyword>
<proteinExistence type="predicted"/>
<accession>A0A0K0D872</accession>
<sequence>LFSFQPERQLRRVYAMSYIPADICRIIGDENVMWAVECLFTTSECDNFERLQQICNSHLKVHWIVWQTGIELIIGGHSVFLLKQFFSQTEIRDLDYAHLNIRTRDEQKRWRTFPIEQYAVIETLFPALR</sequence>
<evidence type="ECO:0000313" key="1">
    <source>
        <dbReference type="Proteomes" id="UP000035642"/>
    </source>
</evidence>
<reference evidence="2" key="2">
    <citation type="submission" date="2017-02" db="UniProtKB">
        <authorList>
            <consortium name="WormBaseParasite"/>
        </authorList>
    </citation>
    <scope>IDENTIFICATION</scope>
</reference>
<name>A0A0K0D872_ANGCA</name>
<dbReference type="AlphaFoldDB" id="A0A0K0D872"/>
<evidence type="ECO:0000313" key="2">
    <source>
        <dbReference type="WBParaSite" id="ACAC_0000626701-mRNA-1"/>
    </source>
</evidence>